<feature type="disulfide bond" evidence="9">
    <location>
        <begin position="253"/>
        <end position="263"/>
    </location>
</feature>
<dbReference type="GO" id="GO:0016020">
    <property type="term" value="C:membrane"/>
    <property type="evidence" value="ECO:0007669"/>
    <property type="project" value="UniProtKB-SubCell"/>
</dbReference>
<evidence type="ECO:0000256" key="1">
    <source>
        <dbReference type="ARBA" id="ARBA00004167"/>
    </source>
</evidence>
<reference evidence="12" key="1">
    <citation type="journal article" date="2017" name="ACS Appl. Mater. Interfaces">
        <title>Oxidase Activity of the Barnacle Adhesive Interface Involves Peroxide-Dependent Catechol Oxidase and Lysyl Oxidase Enzymes.</title>
        <authorList>
            <person name="So C.R."/>
            <person name="Scancella J.M."/>
            <person name="Fears K.P."/>
            <person name="Essock-Burns T."/>
            <person name="Haynes S.E."/>
            <person name="Leary D.H."/>
            <person name="Diana Z."/>
            <person name="Wang C."/>
            <person name="North S.H."/>
            <person name="Oh C.S."/>
            <person name="Wang Z."/>
            <person name="Orihuela B."/>
            <person name="Rittschof D."/>
            <person name="Spillmann C.M."/>
            <person name="Wahl K.J."/>
        </authorList>
    </citation>
    <scope>NUCLEOTIDE SEQUENCE</scope>
</reference>
<dbReference type="GO" id="GO:0005615">
    <property type="term" value="C:extracellular space"/>
    <property type="evidence" value="ECO:0007669"/>
    <property type="project" value="TreeGrafter"/>
</dbReference>
<keyword evidence="8" id="KW-0325">Glycoprotein</keyword>
<comment type="subcellular location">
    <subcellularLocation>
        <location evidence="1">Membrane</location>
        <topology evidence="1">Single-pass membrane protein</topology>
    </subcellularLocation>
</comment>
<protein>
    <submittedName>
        <fullName evidence="12">Lysyl oxidase 1</fullName>
    </submittedName>
</protein>
<dbReference type="PRINTS" id="PR00074">
    <property type="entry name" value="LYSYLOXIDASE"/>
</dbReference>
<comment type="caution">
    <text evidence="9">Lacks conserved residue(s) required for the propagation of feature annotation.</text>
</comment>
<dbReference type="InterPro" id="IPR001190">
    <property type="entry name" value="SRCR"/>
</dbReference>
<dbReference type="PRINTS" id="PR00258">
    <property type="entry name" value="SPERACTRCPTR"/>
</dbReference>
<organism evidence="12">
    <name type="scientific">Amphibalanus amphitrite</name>
    <name type="common">Striped barnacle</name>
    <name type="synonym">Balanus amphitrite</name>
    <dbReference type="NCBI Taxonomy" id="1232801"/>
    <lineage>
        <taxon>Eukaryota</taxon>
        <taxon>Metazoa</taxon>
        <taxon>Ecdysozoa</taxon>
        <taxon>Arthropoda</taxon>
        <taxon>Crustacea</taxon>
        <taxon>Multicrustacea</taxon>
        <taxon>Cirripedia</taxon>
        <taxon>Thoracica</taxon>
        <taxon>Thoracicalcarea</taxon>
        <taxon>Balanomorpha</taxon>
        <taxon>Balanoidea</taxon>
        <taxon>Balanidae</taxon>
        <taxon>Amphibalaninae</taxon>
        <taxon>Amphibalanus</taxon>
    </lineage>
</organism>
<keyword evidence="7 9" id="KW-1015">Disulfide bond</keyword>
<evidence type="ECO:0000313" key="12">
    <source>
        <dbReference type="EMBL" id="AQY78507.1"/>
    </source>
</evidence>
<dbReference type="InterPro" id="IPR050912">
    <property type="entry name" value="LOX-like_protein"/>
</dbReference>
<proteinExistence type="evidence at transcript level"/>
<dbReference type="EMBL" id="KY762300">
    <property type="protein sequence ID" value="AQY78507.1"/>
    <property type="molecule type" value="mRNA"/>
</dbReference>
<feature type="disulfide bond" evidence="9">
    <location>
        <begin position="224"/>
        <end position="285"/>
    </location>
</feature>
<dbReference type="Gene3D" id="3.10.250.10">
    <property type="entry name" value="SRCR-like domain"/>
    <property type="match status" value="2"/>
</dbReference>
<dbReference type="Pfam" id="PF01186">
    <property type="entry name" value="Lysyl_oxidase"/>
    <property type="match status" value="1"/>
</dbReference>
<feature type="chain" id="PRO_5013341611" evidence="10">
    <location>
        <begin position="19"/>
        <end position="510"/>
    </location>
</feature>
<feature type="domain" description="SRCR" evidence="11">
    <location>
        <begin position="187"/>
        <end position="286"/>
    </location>
</feature>
<dbReference type="InterPro" id="IPR036772">
    <property type="entry name" value="SRCR-like_dom_sf"/>
</dbReference>
<dbReference type="PROSITE" id="PS50287">
    <property type="entry name" value="SRCR_2"/>
    <property type="match status" value="2"/>
</dbReference>
<dbReference type="SMART" id="SM00202">
    <property type="entry name" value="SR"/>
    <property type="match status" value="2"/>
</dbReference>
<dbReference type="GO" id="GO:0005507">
    <property type="term" value="F:copper ion binding"/>
    <property type="evidence" value="ECO:0007669"/>
    <property type="project" value="InterPro"/>
</dbReference>
<dbReference type="OrthoDB" id="547291at2759"/>
<evidence type="ECO:0000256" key="7">
    <source>
        <dbReference type="ARBA" id="ARBA00023157"/>
    </source>
</evidence>
<evidence type="ECO:0000256" key="3">
    <source>
        <dbReference type="ARBA" id="ARBA00022729"/>
    </source>
</evidence>
<feature type="domain" description="SRCR" evidence="11">
    <location>
        <begin position="64"/>
        <end position="174"/>
    </location>
</feature>
<evidence type="ECO:0000256" key="4">
    <source>
        <dbReference type="ARBA" id="ARBA00022737"/>
    </source>
</evidence>
<keyword evidence="5" id="KW-1133">Transmembrane helix</keyword>
<keyword evidence="4" id="KW-0677">Repeat</keyword>
<evidence type="ECO:0000256" key="6">
    <source>
        <dbReference type="ARBA" id="ARBA00023136"/>
    </source>
</evidence>
<dbReference type="PANTHER" id="PTHR45817">
    <property type="entry name" value="LYSYL OXIDASE-LIKE-RELATED"/>
    <property type="match status" value="1"/>
</dbReference>
<evidence type="ECO:0000259" key="11">
    <source>
        <dbReference type="PROSITE" id="PS50287"/>
    </source>
</evidence>
<dbReference type="InterPro" id="IPR001695">
    <property type="entry name" value="Lysyl_oxidase"/>
</dbReference>
<dbReference type="Pfam" id="PF00530">
    <property type="entry name" value="SRCR"/>
    <property type="match status" value="2"/>
</dbReference>
<evidence type="ECO:0000256" key="2">
    <source>
        <dbReference type="ARBA" id="ARBA00022692"/>
    </source>
</evidence>
<evidence type="ECO:0000256" key="8">
    <source>
        <dbReference type="ARBA" id="ARBA00023180"/>
    </source>
</evidence>
<keyword evidence="2" id="KW-0812">Transmembrane</keyword>
<name>A0A1U9XB32_AMPAM</name>
<dbReference type="PANTHER" id="PTHR45817:SF4">
    <property type="entry name" value="LYSYL OXIDASE-LIKE-RELATED"/>
    <property type="match status" value="1"/>
</dbReference>
<keyword evidence="6" id="KW-0472">Membrane</keyword>
<dbReference type="FunFam" id="3.10.250.10:FF:000016">
    <property type="entry name" value="Scavenger receptor cysteine-rich protein type 12"/>
    <property type="match status" value="1"/>
</dbReference>
<keyword evidence="3 10" id="KW-0732">Signal</keyword>
<feature type="signal peptide" evidence="10">
    <location>
        <begin position="1"/>
        <end position="18"/>
    </location>
</feature>
<dbReference type="AlphaFoldDB" id="A0A1U9XB32"/>
<dbReference type="GO" id="GO:0004720">
    <property type="term" value="F:protein-lysine 6-oxidase activity"/>
    <property type="evidence" value="ECO:0007669"/>
    <property type="project" value="TreeGrafter"/>
</dbReference>
<accession>A0A1U9XB32</accession>
<evidence type="ECO:0000256" key="9">
    <source>
        <dbReference type="PROSITE-ProRule" id="PRU00196"/>
    </source>
</evidence>
<sequence>MDPRTLLIVTLLAVAASGQSFRDLFRDIFGSLSRPGNSTSGGGTRTSFWYPEFTSLFGQRQFSVRLVGGSNSREGNVEVLIYGSRGVVGGWRSVCDIGWTTAHAEAVCRQLGFPGPAVATRHGRFGFRSTGTGTMVSNCQVGAGGRGLRDCFYRGVGTTEGSCNSDNVAGVICGPDPSSPYGGRMDVRLRGGGTRGDVEVRYGGRGWGPVCGDGFDVKDAMVVCRQLSLGAAKKSYISGRRASGEFILAGVECSGRETSLAQCRSERGDSVRCAGNQFSGAAVECAGQQSRDLPDLRVDAQELQDSAILTTETLGDLECALDENCLAKTAAEIKRREPTLWRTRTRKLFRFTNKVWNNGKADYRPRADPSQWEWHACHEHYHSEESFSEYDLTYEGTDTKAAQGHKASFCLEDSECRRGITQKYQCYIERGTRPPQGIRAGCADIYGSYIDCQWIDVTDIRSGKYVLRVRINADRKVPEVSFDDNQVICSVDLNLEDETVRVTNCRNAPL</sequence>
<evidence type="ECO:0000256" key="10">
    <source>
        <dbReference type="SAM" id="SignalP"/>
    </source>
</evidence>
<evidence type="ECO:0000256" key="5">
    <source>
        <dbReference type="ARBA" id="ARBA00022989"/>
    </source>
</evidence>
<dbReference type="SMR" id="A0A1U9XB32"/>
<dbReference type="SUPFAM" id="SSF56487">
    <property type="entry name" value="SRCR-like"/>
    <property type="match status" value="2"/>
</dbReference>